<dbReference type="InterPro" id="IPR033469">
    <property type="entry name" value="CYTH-like_dom_sf"/>
</dbReference>
<dbReference type="EMBL" id="BAAANN010000004">
    <property type="protein sequence ID" value="GAA1945885.1"/>
    <property type="molecule type" value="Genomic_DNA"/>
</dbReference>
<accession>A0ABP5BL25</accession>
<dbReference type="CDD" id="cd07890">
    <property type="entry name" value="CYTH-like_AC_IV-like"/>
    <property type="match status" value="1"/>
</dbReference>
<evidence type="ECO:0000313" key="3">
    <source>
        <dbReference type="Proteomes" id="UP001501116"/>
    </source>
</evidence>
<gene>
    <name evidence="2" type="ORF">GCM10009754_12160</name>
</gene>
<dbReference type="RefSeq" id="WP_344414341.1">
    <property type="nucleotide sequence ID" value="NZ_BAAANN010000004.1"/>
</dbReference>
<dbReference type="PROSITE" id="PS51707">
    <property type="entry name" value="CYTH"/>
    <property type="match status" value="1"/>
</dbReference>
<dbReference type="PANTHER" id="PTHR21028">
    <property type="entry name" value="SI:CH211-156B7.4"/>
    <property type="match status" value="1"/>
</dbReference>
<sequence length="187" mass="20172">MGTANQVEAELTAFVHDPAGLHAELSRRAVAETCTYADTYYDDADRGLAGRGLKLRVRRISTGEVLLTFKEPAIDADGSKPEHETTAGSAETLHTVFTALGLRETAALTKHCTNYRFTHDGRALLATVAEIAELPGRTFLELECVTGESEVREALQAIKQVLGDLGLHDLSTVSYLKQISGSAGRSR</sequence>
<dbReference type="Pfam" id="PF01928">
    <property type="entry name" value="CYTH"/>
    <property type="match status" value="1"/>
</dbReference>
<comment type="caution">
    <text evidence="2">The sequence shown here is derived from an EMBL/GenBank/DDBJ whole genome shotgun (WGS) entry which is preliminary data.</text>
</comment>
<reference evidence="3" key="1">
    <citation type="journal article" date="2019" name="Int. J. Syst. Evol. Microbiol.">
        <title>The Global Catalogue of Microorganisms (GCM) 10K type strain sequencing project: providing services to taxonomists for standard genome sequencing and annotation.</title>
        <authorList>
            <consortium name="The Broad Institute Genomics Platform"/>
            <consortium name="The Broad Institute Genome Sequencing Center for Infectious Disease"/>
            <person name="Wu L."/>
            <person name="Ma J."/>
        </authorList>
    </citation>
    <scope>NUCLEOTIDE SEQUENCE [LARGE SCALE GENOMIC DNA]</scope>
    <source>
        <strain evidence="3">JCM 14545</strain>
    </source>
</reference>
<feature type="domain" description="CYTH" evidence="1">
    <location>
        <begin position="6"/>
        <end position="181"/>
    </location>
</feature>
<evidence type="ECO:0000259" key="1">
    <source>
        <dbReference type="PROSITE" id="PS51707"/>
    </source>
</evidence>
<evidence type="ECO:0000313" key="2">
    <source>
        <dbReference type="EMBL" id="GAA1945885.1"/>
    </source>
</evidence>
<dbReference type="Gene3D" id="2.40.320.10">
    <property type="entry name" value="Hypothetical Protein Pfu-838710-001"/>
    <property type="match status" value="1"/>
</dbReference>
<keyword evidence="3" id="KW-1185">Reference proteome</keyword>
<dbReference type="InterPro" id="IPR008173">
    <property type="entry name" value="Adenylyl_cyclase_CyaB"/>
</dbReference>
<dbReference type="SUPFAM" id="SSF55154">
    <property type="entry name" value="CYTH-like phosphatases"/>
    <property type="match status" value="1"/>
</dbReference>
<proteinExistence type="predicted"/>
<organism evidence="2 3">
    <name type="scientific">Amycolatopsis minnesotensis</name>
    <dbReference type="NCBI Taxonomy" id="337894"/>
    <lineage>
        <taxon>Bacteria</taxon>
        <taxon>Bacillati</taxon>
        <taxon>Actinomycetota</taxon>
        <taxon>Actinomycetes</taxon>
        <taxon>Pseudonocardiales</taxon>
        <taxon>Pseudonocardiaceae</taxon>
        <taxon>Amycolatopsis</taxon>
    </lineage>
</organism>
<name>A0ABP5BL25_9PSEU</name>
<dbReference type="InterPro" id="IPR023577">
    <property type="entry name" value="CYTH_domain"/>
</dbReference>
<dbReference type="Proteomes" id="UP001501116">
    <property type="component" value="Unassembled WGS sequence"/>
</dbReference>
<dbReference type="SMART" id="SM01118">
    <property type="entry name" value="CYTH"/>
    <property type="match status" value="1"/>
</dbReference>
<dbReference type="PANTHER" id="PTHR21028:SF2">
    <property type="entry name" value="CYTH DOMAIN-CONTAINING PROTEIN"/>
    <property type="match status" value="1"/>
</dbReference>
<protein>
    <recommendedName>
        <fullName evidence="1">CYTH domain-containing protein</fullName>
    </recommendedName>
</protein>